<evidence type="ECO:0000313" key="3">
    <source>
        <dbReference type="Proteomes" id="UP000078572"/>
    </source>
</evidence>
<organism evidence="2 3">
    <name type="scientific">Ralstonia insidiosa</name>
    <dbReference type="NCBI Taxonomy" id="190721"/>
    <lineage>
        <taxon>Bacteria</taxon>
        <taxon>Pseudomonadati</taxon>
        <taxon>Pseudomonadota</taxon>
        <taxon>Betaproteobacteria</taxon>
        <taxon>Burkholderiales</taxon>
        <taxon>Burkholderiaceae</taxon>
        <taxon>Ralstonia</taxon>
    </lineage>
</organism>
<dbReference type="GeneID" id="61529960"/>
<dbReference type="OrthoDB" id="9897986at2"/>
<protein>
    <submittedName>
        <fullName evidence="2">Uncharacterized protein</fullName>
    </submittedName>
</protein>
<feature type="transmembrane region" description="Helical" evidence="1">
    <location>
        <begin position="49"/>
        <end position="66"/>
    </location>
</feature>
<gene>
    <name evidence="2" type="ORF">A9Y76_28440</name>
</gene>
<keyword evidence="3" id="KW-1185">Reference proteome</keyword>
<accession>A0A192A847</accession>
<dbReference type="AlphaFoldDB" id="A0A192A847"/>
<dbReference type="Proteomes" id="UP000078572">
    <property type="component" value="Plasmid pRI-1"/>
</dbReference>
<keyword evidence="1" id="KW-0812">Transmembrane</keyword>
<proteinExistence type="predicted"/>
<keyword evidence="2" id="KW-0614">Plasmid</keyword>
<keyword evidence="1" id="KW-0472">Membrane</keyword>
<geneLocation type="plasmid" evidence="3">
    <name>pri-1</name>
</geneLocation>
<sequence length="69" mass="7523">MKSVLLPLLISWVFFGIAQALSLPTRGSGPSDWTGFGTEPFLFACEHKFAFVGVLVVALIVLIAKMRRA</sequence>
<dbReference type="RefSeq" id="WP_024979546.1">
    <property type="nucleotide sequence ID" value="NZ_CP016024.1"/>
</dbReference>
<dbReference type="EMBL" id="CP016024">
    <property type="protein sequence ID" value="ANJ76518.1"/>
    <property type="molecule type" value="Genomic_DNA"/>
</dbReference>
<keyword evidence="1" id="KW-1133">Transmembrane helix</keyword>
<evidence type="ECO:0000256" key="1">
    <source>
        <dbReference type="SAM" id="Phobius"/>
    </source>
</evidence>
<evidence type="ECO:0000313" key="2">
    <source>
        <dbReference type="EMBL" id="ANJ76518.1"/>
    </source>
</evidence>
<name>A0A192A847_9RALS</name>
<reference evidence="3" key="1">
    <citation type="submission" date="2016-06" db="EMBL/GenBank/DDBJ databases">
        <authorList>
            <person name="Xu Y."/>
            <person name="Nagy A."/>
            <person name="Yan X."/>
            <person name="Kim S.W."/>
            <person name="Haley B."/>
            <person name="Liu N.T."/>
            <person name="Nou X."/>
        </authorList>
    </citation>
    <scope>NUCLEOTIDE SEQUENCE [LARGE SCALE GENOMIC DNA]</scope>
    <source>
        <strain evidence="3">ATCC 49129</strain>
        <plasmid evidence="3">pri-1</plasmid>
    </source>
</reference>